<reference evidence="2 3" key="1">
    <citation type="submission" date="2020-06" db="EMBL/GenBank/DDBJ databases">
        <authorList>
            <person name="Kang J."/>
        </authorList>
    </citation>
    <scope>NUCLEOTIDE SEQUENCE [LARGE SCALE GENOMIC DNA]</scope>
    <source>
        <strain evidence="2 3">DCY120</strain>
    </source>
</reference>
<dbReference type="Pfam" id="PF10031">
    <property type="entry name" value="DUF2273"/>
    <property type="match status" value="1"/>
</dbReference>
<comment type="caution">
    <text evidence="2">The sequence shown here is derived from an EMBL/GenBank/DDBJ whole genome shotgun (WGS) entry which is preliminary data.</text>
</comment>
<keyword evidence="3" id="KW-1185">Reference proteome</keyword>
<keyword evidence="1" id="KW-0812">Transmembrane</keyword>
<protein>
    <submittedName>
        <fullName evidence="2">DUF2273 domain-containing protein</fullName>
    </submittedName>
</protein>
<proteinExistence type="predicted"/>
<accession>A0A850RD39</accession>
<dbReference type="EMBL" id="JABZEC010000004">
    <property type="protein sequence ID" value="NVY96678.1"/>
    <property type="molecule type" value="Genomic_DNA"/>
</dbReference>
<keyword evidence="1" id="KW-0472">Membrane</keyword>
<dbReference type="Proteomes" id="UP000563523">
    <property type="component" value="Unassembled WGS sequence"/>
</dbReference>
<keyword evidence="1" id="KW-1133">Transmembrane helix</keyword>
<dbReference type="InterPro" id="IPR018730">
    <property type="entry name" value="DUF2273"/>
</dbReference>
<dbReference type="AlphaFoldDB" id="A0A850RD39"/>
<feature type="transmembrane region" description="Helical" evidence="1">
    <location>
        <begin position="12"/>
        <end position="30"/>
    </location>
</feature>
<feature type="transmembrane region" description="Helical" evidence="1">
    <location>
        <begin position="36"/>
        <end position="53"/>
    </location>
</feature>
<sequence length="62" mass="7020">MSTFYQQHPRAIIGGLIGLLLGISILIFGIWQSLFLILLIIIGVGLGIYWPNLRNLITQRRN</sequence>
<evidence type="ECO:0000313" key="3">
    <source>
        <dbReference type="Proteomes" id="UP000563523"/>
    </source>
</evidence>
<evidence type="ECO:0000313" key="2">
    <source>
        <dbReference type="EMBL" id="NVY96678.1"/>
    </source>
</evidence>
<dbReference type="RefSeq" id="WP_176942835.1">
    <property type="nucleotide sequence ID" value="NZ_JABZEC010000004.1"/>
</dbReference>
<name>A0A850RD39_9LACO</name>
<gene>
    <name evidence="2" type="ORF">HU830_05820</name>
</gene>
<organism evidence="2 3">
    <name type="scientific">Bombilactobacillus apium</name>
    <dbReference type="NCBI Taxonomy" id="2675299"/>
    <lineage>
        <taxon>Bacteria</taxon>
        <taxon>Bacillati</taxon>
        <taxon>Bacillota</taxon>
        <taxon>Bacilli</taxon>
        <taxon>Lactobacillales</taxon>
        <taxon>Lactobacillaceae</taxon>
        <taxon>Bombilactobacillus</taxon>
    </lineage>
</organism>
<evidence type="ECO:0000256" key="1">
    <source>
        <dbReference type="SAM" id="Phobius"/>
    </source>
</evidence>